<sequence>MSAEKVPSSVSEEEEAVESMRAAPFDEGYQGEAEAGDERLVRIDDEVLSGIDVALADLPSSQCTDSELFPQSSGQLATYGSITGVNEPSDYSEA</sequence>
<proteinExistence type="predicted"/>
<evidence type="ECO:0000313" key="2">
    <source>
        <dbReference type="EMBL" id="VDK59192.1"/>
    </source>
</evidence>
<evidence type="ECO:0000313" key="4">
    <source>
        <dbReference type="WBParaSite" id="GPUH_0000767301-mRNA-1"/>
    </source>
</evidence>
<feature type="compositionally biased region" description="Low complexity" evidence="1">
    <location>
        <begin position="1"/>
        <end position="10"/>
    </location>
</feature>
<reference evidence="4" key="1">
    <citation type="submission" date="2016-06" db="UniProtKB">
        <authorList>
            <consortium name="WormBaseParasite"/>
        </authorList>
    </citation>
    <scope>IDENTIFICATION</scope>
</reference>
<dbReference type="EMBL" id="UYRT01020399">
    <property type="protein sequence ID" value="VDK59192.1"/>
    <property type="molecule type" value="Genomic_DNA"/>
</dbReference>
<name>A0A183DG23_9BILA</name>
<organism evidence="4">
    <name type="scientific">Gongylonema pulchrum</name>
    <dbReference type="NCBI Taxonomy" id="637853"/>
    <lineage>
        <taxon>Eukaryota</taxon>
        <taxon>Metazoa</taxon>
        <taxon>Ecdysozoa</taxon>
        <taxon>Nematoda</taxon>
        <taxon>Chromadorea</taxon>
        <taxon>Rhabditida</taxon>
        <taxon>Spirurina</taxon>
        <taxon>Spiruromorpha</taxon>
        <taxon>Spiruroidea</taxon>
        <taxon>Gongylonematidae</taxon>
        <taxon>Gongylonema</taxon>
    </lineage>
</organism>
<feature type="region of interest" description="Disordered" evidence="1">
    <location>
        <begin position="1"/>
        <end position="38"/>
    </location>
</feature>
<gene>
    <name evidence="2" type="ORF">GPUH_LOCUS7664</name>
</gene>
<feature type="compositionally biased region" description="Polar residues" evidence="1">
    <location>
        <begin position="63"/>
        <end position="86"/>
    </location>
</feature>
<reference evidence="2 3" key="2">
    <citation type="submission" date="2018-11" db="EMBL/GenBank/DDBJ databases">
        <authorList>
            <consortium name="Pathogen Informatics"/>
        </authorList>
    </citation>
    <scope>NUCLEOTIDE SEQUENCE [LARGE SCALE GENOMIC DNA]</scope>
</reference>
<dbReference type="AlphaFoldDB" id="A0A183DG23"/>
<dbReference type="WBParaSite" id="GPUH_0000767301-mRNA-1">
    <property type="protein sequence ID" value="GPUH_0000767301-mRNA-1"/>
    <property type="gene ID" value="GPUH_0000767301"/>
</dbReference>
<protein>
    <submittedName>
        <fullName evidence="4">CTNNB1_binding domain-containing protein</fullName>
    </submittedName>
</protein>
<dbReference type="Proteomes" id="UP000271098">
    <property type="component" value="Unassembled WGS sequence"/>
</dbReference>
<accession>A0A183DG23</accession>
<evidence type="ECO:0000256" key="1">
    <source>
        <dbReference type="SAM" id="MobiDB-lite"/>
    </source>
</evidence>
<feature type="region of interest" description="Disordered" evidence="1">
    <location>
        <begin position="63"/>
        <end position="94"/>
    </location>
</feature>
<keyword evidence="3" id="KW-1185">Reference proteome</keyword>
<evidence type="ECO:0000313" key="3">
    <source>
        <dbReference type="Proteomes" id="UP000271098"/>
    </source>
</evidence>